<protein>
    <submittedName>
        <fullName evidence="3">PH domain-containing protein</fullName>
    </submittedName>
</protein>
<evidence type="ECO:0000256" key="1">
    <source>
        <dbReference type="SAM" id="Phobius"/>
    </source>
</evidence>
<comment type="caution">
    <text evidence="3">The sequence shown here is derived from an EMBL/GenBank/DDBJ whole genome shotgun (WGS) entry which is preliminary data.</text>
</comment>
<dbReference type="EMBL" id="JBBMFD010000007">
    <property type="protein sequence ID" value="MEQ2440381.1"/>
    <property type="molecule type" value="Genomic_DNA"/>
</dbReference>
<keyword evidence="4" id="KW-1185">Reference proteome</keyword>
<feature type="transmembrane region" description="Helical" evidence="1">
    <location>
        <begin position="38"/>
        <end position="58"/>
    </location>
</feature>
<evidence type="ECO:0000259" key="2">
    <source>
        <dbReference type="Pfam" id="PF03703"/>
    </source>
</evidence>
<evidence type="ECO:0000313" key="3">
    <source>
        <dbReference type="EMBL" id="MEQ2440381.1"/>
    </source>
</evidence>
<dbReference type="Proteomes" id="UP001489509">
    <property type="component" value="Unassembled WGS sequence"/>
</dbReference>
<keyword evidence="1" id="KW-0812">Transmembrane</keyword>
<gene>
    <name evidence="3" type="ORF">WMO26_06015</name>
</gene>
<sequence>MKLSLAKKALLLWRIWLMLICAAAGVLFYALFPLLGNGAVAAGIFLGAIALWLFFFWIPGYHSSFQIQLEAGRLSLRRGVFLHLEHSASLCAVLLLQLHQTPLQRLMGIASVTLCLPGSRLHLPDLSLDDAQQLLRLWKTYRRRP</sequence>
<dbReference type="InterPro" id="IPR005182">
    <property type="entry name" value="YdbS-like_PH"/>
</dbReference>
<dbReference type="RefSeq" id="WP_349218906.1">
    <property type="nucleotide sequence ID" value="NZ_JBBMFD010000007.1"/>
</dbReference>
<proteinExistence type="predicted"/>
<accession>A0ABV1E1I6</accession>
<organism evidence="3 4">
    <name type="scientific">Solibaculum intestinale</name>
    <dbReference type="NCBI Taxonomy" id="3133165"/>
    <lineage>
        <taxon>Bacteria</taxon>
        <taxon>Bacillati</taxon>
        <taxon>Bacillota</taxon>
        <taxon>Clostridia</taxon>
        <taxon>Eubacteriales</taxon>
        <taxon>Oscillospiraceae</taxon>
        <taxon>Solibaculum</taxon>
    </lineage>
</organism>
<reference evidence="3 4" key="1">
    <citation type="submission" date="2024-03" db="EMBL/GenBank/DDBJ databases">
        <title>Human intestinal bacterial collection.</title>
        <authorList>
            <person name="Pauvert C."/>
            <person name="Hitch T.C.A."/>
            <person name="Clavel T."/>
        </authorList>
    </citation>
    <scope>NUCLEOTIDE SEQUENCE [LARGE SCALE GENOMIC DNA]</scope>
    <source>
        <strain evidence="3 4">CLA-JM-H44</strain>
    </source>
</reference>
<evidence type="ECO:0000313" key="4">
    <source>
        <dbReference type="Proteomes" id="UP001489509"/>
    </source>
</evidence>
<keyword evidence="1" id="KW-0472">Membrane</keyword>
<dbReference type="Pfam" id="PF03703">
    <property type="entry name" value="bPH_2"/>
    <property type="match status" value="1"/>
</dbReference>
<name>A0ABV1E1I6_9FIRM</name>
<feature type="transmembrane region" description="Helical" evidence="1">
    <location>
        <begin position="12"/>
        <end position="32"/>
    </location>
</feature>
<keyword evidence="1" id="KW-1133">Transmembrane helix</keyword>
<feature type="domain" description="YdbS-like PH" evidence="2">
    <location>
        <begin position="65"/>
        <end position="136"/>
    </location>
</feature>